<dbReference type="Pfam" id="PF22606">
    <property type="entry name" value="Cdc6-ORC-like_ATPase_lid"/>
    <property type="match status" value="1"/>
</dbReference>
<dbReference type="Pfam" id="PF09079">
    <property type="entry name" value="WHD_Cdc6"/>
    <property type="match status" value="1"/>
</dbReference>
<evidence type="ECO:0000313" key="10">
    <source>
        <dbReference type="Proteomes" id="UP000038045"/>
    </source>
</evidence>
<proteinExistence type="inferred from homology"/>
<comment type="similarity">
    <text evidence="2 7">Belongs to the ORC1 family.</text>
</comment>
<protein>
    <recommendedName>
        <fullName evidence="7">Origin recognition complex subunit 1</fullName>
    </recommendedName>
</protein>
<feature type="compositionally biased region" description="Basic and acidic residues" evidence="8">
    <location>
        <begin position="75"/>
        <end position="85"/>
    </location>
</feature>
<sequence>MAKVPERSRNVPRRSLRSDLLNKKIDKKEEQNVLTPKNKILKIKFDAVGKRTRSSTKLGKELCFETDKLSEKMNDMSIERKETVKRTKLKANKNQKSVETSPNESANRRMTRSISRKTLSSNETSPDDITNKRVTRSISRKTLSSTETSPNENVGKKTRKSRKDLSNSSNQTTTPLIINRIKKTVRKKTKERDGEFFVSSSIESKNMYENTLEGSPNKVIKRIGKEINCKSPKKKARNENNEFDILLKQLHTSNIPNQLVCREEEIKKIKAFVKSAISPTSTSSAMYISGVPGAGKTASTIQVIKEAQKSKSKKFTFCYVNGMELPQPNRVFVEVHNNVIEHKKISPSNARRILNDHFQSSKKKIPVIILVDELDLLCTKKLDIIYDLFNWTTYPQARVSLITIANTLDLPERVLDKRITSRLGANRICFQPYEHTQIEEIICHRAEGLKCIKKNVIEFASRKIAAGSGDLRKALDIVRRATEIAVERKEKEVNMEHAVSALKEFSSCSDVKYFKSLTKHERNIIDGCISQQISSGLEEMTIYDAYQHYKRICLEYEMKFLPLENFGRLVNRMSEYKLLLLNKSNGSPLFKTFKLGMAITEAKFCLEQSK</sequence>
<keyword evidence="4" id="KW-0479">Metal-binding</keyword>
<evidence type="ECO:0000256" key="8">
    <source>
        <dbReference type="SAM" id="MobiDB-lite"/>
    </source>
</evidence>
<keyword evidence="7" id="KW-0067">ATP-binding</keyword>
<dbReference type="InterPro" id="IPR050311">
    <property type="entry name" value="ORC1/CDC6"/>
</dbReference>
<dbReference type="GO" id="GO:0005524">
    <property type="term" value="F:ATP binding"/>
    <property type="evidence" value="ECO:0007669"/>
    <property type="project" value="UniProtKB-KW"/>
</dbReference>
<feature type="compositionally biased region" description="Polar residues" evidence="8">
    <location>
        <begin position="166"/>
        <end position="176"/>
    </location>
</feature>
<dbReference type="InterPro" id="IPR003959">
    <property type="entry name" value="ATPase_AAA_core"/>
</dbReference>
<evidence type="ECO:0000256" key="2">
    <source>
        <dbReference type="ARBA" id="ARBA00008398"/>
    </source>
</evidence>
<evidence type="ECO:0000256" key="6">
    <source>
        <dbReference type="ARBA" id="ARBA00023242"/>
    </source>
</evidence>
<dbReference type="InterPro" id="IPR027417">
    <property type="entry name" value="P-loop_NTPase"/>
</dbReference>
<dbReference type="Proteomes" id="UP000038045">
    <property type="component" value="Unplaced"/>
</dbReference>
<name>A0A0N4ZEY8_PARTI</name>
<keyword evidence="3 7" id="KW-0235">DNA replication</keyword>
<dbReference type="GO" id="GO:0003688">
    <property type="term" value="F:DNA replication origin binding"/>
    <property type="evidence" value="ECO:0007669"/>
    <property type="project" value="TreeGrafter"/>
</dbReference>
<keyword evidence="7" id="KW-0547">Nucleotide-binding</keyword>
<dbReference type="GO" id="GO:0046872">
    <property type="term" value="F:metal ion binding"/>
    <property type="evidence" value="ECO:0007669"/>
    <property type="project" value="UniProtKB-KW"/>
</dbReference>
<comment type="subcellular location">
    <subcellularLocation>
        <location evidence="1 7">Nucleus</location>
    </subcellularLocation>
</comment>
<dbReference type="PANTHER" id="PTHR10763">
    <property type="entry name" value="CELL DIVISION CONTROL PROTEIN 6-RELATED"/>
    <property type="match status" value="1"/>
</dbReference>
<dbReference type="GO" id="GO:0033314">
    <property type="term" value="P:mitotic DNA replication checkpoint signaling"/>
    <property type="evidence" value="ECO:0007669"/>
    <property type="project" value="TreeGrafter"/>
</dbReference>
<dbReference type="InterPro" id="IPR003593">
    <property type="entry name" value="AAA+_ATPase"/>
</dbReference>
<organism evidence="10 11">
    <name type="scientific">Parastrongyloides trichosuri</name>
    <name type="common">Possum-specific nematode worm</name>
    <dbReference type="NCBI Taxonomy" id="131310"/>
    <lineage>
        <taxon>Eukaryota</taxon>
        <taxon>Metazoa</taxon>
        <taxon>Ecdysozoa</taxon>
        <taxon>Nematoda</taxon>
        <taxon>Chromadorea</taxon>
        <taxon>Rhabditida</taxon>
        <taxon>Tylenchina</taxon>
        <taxon>Panagrolaimomorpha</taxon>
        <taxon>Strongyloidoidea</taxon>
        <taxon>Strongyloididae</taxon>
        <taxon>Parastrongyloides</taxon>
    </lineage>
</organism>
<evidence type="ECO:0000256" key="7">
    <source>
        <dbReference type="RuleBase" id="RU365058"/>
    </source>
</evidence>
<feature type="region of interest" description="Disordered" evidence="8">
    <location>
        <begin position="1"/>
        <end position="23"/>
    </location>
</feature>
<evidence type="ECO:0000313" key="11">
    <source>
        <dbReference type="WBParaSite" id="PTRK_0000632100.1"/>
    </source>
</evidence>
<keyword evidence="6 7" id="KW-0539">Nucleus</keyword>
<dbReference type="InterPro" id="IPR054425">
    <property type="entry name" value="Cdc6_ORC1-like_ATPase_lid"/>
</dbReference>
<dbReference type="GO" id="GO:0016887">
    <property type="term" value="F:ATP hydrolysis activity"/>
    <property type="evidence" value="ECO:0007669"/>
    <property type="project" value="InterPro"/>
</dbReference>
<evidence type="ECO:0000256" key="4">
    <source>
        <dbReference type="ARBA" id="ARBA00022723"/>
    </source>
</evidence>
<keyword evidence="5 7" id="KW-0238">DNA-binding</keyword>
<comment type="function">
    <text evidence="7">Component of the origin recognition complex (ORC) that binds origins of replication. DNA-binding is ATP-dependent, however specific DNA sequences that define origins of replication have not been identified so far. ORC is required to assemble the pre-replication complex necessary to initiate DNA replication.</text>
</comment>
<evidence type="ECO:0000256" key="1">
    <source>
        <dbReference type="ARBA" id="ARBA00004123"/>
    </source>
</evidence>
<reference evidence="11" key="1">
    <citation type="submission" date="2017-02" db="UniProtKB">
        <authorList>
            <consortium name="WormBaseParasite"/>
        </authorList>
    </citation>
    <scope>IDENTIFICATION</scope>
</reference>
<feature type="compositionally biased region" description="Polar residues" evidence="8">
    <location>
        <begin position="140"/>
        <end position="152"/>
    </location>
</feature>
<feature type="region of interest" description="Disordered" evidence="8">
    <location>
        <begin position="75"/>
        <end position="176"/>
    </location>
</feature>
<feature type="domain" description="AAA+ ATPase" evidence="9">
    <location>
        <begin position="282"/>
        <end position="434"/>
    </location>
</feature>
<dbReference type="SMART" id="SM00382">
    <property type="entry name" value="AAA"/>
    <property type="match status" value="1"/>
</dbReference>
<evidence type="ECO:0000256" key="5">
    <source>
        <dbReference type="ARBA" id="ARBA00023125"/>
    </source>
</evidence>
<dbReference type="AlphaFoldDB" id="A0A0N4ZEY8"/>
<dbReference type="CDD" id="cd00009">
    <property type="entry name" value="AAA"/>
    <property type="match status" value="1"/>
</dbReference>
<accession>A0A0N4ZEY8</accession>
<comment type="subunit">
    <text evidence="7">ORC is composed of six subunits.</text>
</comment>
<dbReference type="Pfam" id="PF00004">
    <property type="entry name" value="AAA"/>
    <property type="match status" value="1"/>
</dbReference>
<dbReference type="STRING" id="131310.A0A0N4ZEY8"/>
<dbReference type="WBParaSite" id="PTRK_0000632100.1">
    <property type="protein sequence ID" value="PTRK_0000632100.1"/>
    <property type="gene ID" value="PTRK_0000632100"/>
</dbReference>
<keyword evidence="10" id="KW-1185">Reference proteome</keyword>
<dbReference type="GO" id="GO:0006270">
    <property type="term" value="P:DNA replication initiation"/>
    <property type="evidence" value="ECO:0007669"/>
    <property type="project" value="TreeGrafter"/>
</dbReference>
<dbReference type="SUPFAM" id="SSF52540">
    <property type="entry name" value="P-loop containing nucleoside triphosphate hydrolases"/>
    <property type="match status" value="1"/>
</dbReference>
<dbReference type="Gene3D" id="3.40.50.300">
    <property type="entry name" value="P-loop containing nucleotide triphosphate hydrolases"/>
    <property type="match status" value="1"/>
</dbReference>
<feature type="compositionally biased region" description="Polar residues" evidence="8">
    <location>
        <begin position="94"/>
        <end position="105"/>
    </location>
</feature>
<dbReference type="InterPro" id="IPR015163">
    <property type="entry name" value="Cdc6_C"/>
</dbReference>
<dbReference type="GO" id="GO:0005664">
    <property type="term" value="C:nuclear origin of replication recognition complex"/>
    <property type="evidence" value="ECO:0007669"/>
    <property type="project" value="TreeGrafter"/>
</dbReference>
<feature type="compositionally biased region" description="Polar residues" evidence="8">
    <location>
        <begin position="116"/>
        <end position="128"/>
    </location>
</feature>
<dbReference type="PANTHER" id="PTHR10763:SF23">
    <property type="entry name" value="ORIGIN RECOGNITION COMPLEX SUBUNIT 1"/>
    <property type="match status" value="1"/>
</dbReference>
<evidence type="ECO:0000256" key="3">
    <source>
        <dbReference type="ARBA" id="ARBA00022705"/>
    </source>
</evidence>
<evidence type="ECO:0000259" key="9">
    <source>
        <dbReference type="SMART" id="SM00382"/>
    </source>
</evidence>